<dbReference type="Gene3D" id="2.60.120.650">
    <property type="entry name" value="Cupin"/>
    <property type="match status" value="2"/>
</dbReference>
<reference evidence="9" key="1">
    <citation type="submission" date="2018-11" db="EMBL/GenBank/DDBJ databases">
        <authorList>
            <consortium name="Pathogen Informatics"/>
        </authorList>
    </citation>
    <scope>NUCLEOTIDE SEQUENCE</scope>
</reference>
<dbReference type="InterPro" id="IPR019787">
    <property type="entry name" value="Znf_PHD-finger"/>
</dbReference>
<dbReference type="GO" id="GO:0005634">
    <property type="term" value="C:nucleus"/>
    <property type="evidence" value="ECO:0007669"/>
    <property type="project" value="TreeGrafter"/>
</dbReference>
<sequence length="367" mass="41489">MNGHFLFVPPPEAPVFRPNEEEFKDPLDYIAKIRPIAFKTGICKIVPPKTWNPPFAVDINEFRFKPRIQRLYELEGGDKLRVPSIAGKYLDIFKLYKLVTENGGYQSVSDLRIWPTIAEKLGYQATRHASVIKQNYERILLGFDVVVNANGGNDEDVQEINYSANNELKNLRFFGAGPKATVPIIGGNTDRNCSTNLEEFSCRVCGSGDDEADLLICDTDSCQACYHLYCLTPPLTSVPKCRWKCPDCVRRACTLPNELYGFPQSQKTYTLYEFGVQADQFKAKYFGTEPCSMTYSAVESEFWRILQEYNEDVVVEYGADIHSSDVGSGFPTWGRIKTLVGTAEQLEEAKRYAASPWNLNNIAVLDR</sequence>
<gene>
    <name evidence="9" type="ORF">PXEA_LOCUS5957</name>
</gene>
<organism evidence="9 10">
    <name type="scientific">Protopolystoma xenopodis</name>
    <dbReference type="NCBI Taxonomy" id="117903"/>
    <lineage>
        <taxon>Eukaryota</taxon>
        <taxon>Metazoa</taxon>
        <taxon>Spiralia</taxon>
        <taxon>Lophotrochozoa</taxon>
        <taxon>Platyhelminthes</taxon>
        <taxon>Monogenea</taxon>
        <taxon>Polyopisthocotylea</taxon>
        <taxon>Polystomatidea</taxon>
        <taxon>Polystomatidae</taxon>
        <taxon>Protopolystoma</taxon>
    </lineage>
</organism>
<dbReference type="InterPro" id="IPR011011">
    <property type="entry name" value="Znf_FYVE_PHD"/>
</dbReference>
<dbReference type="PANTHER" id="PTHR10694">
    <property type="entry name" value="LYSINE-SPECIFIC DEMETHYLASE"/>
    <property type="match status" value="1"/>
</dbReference>
<name>A0A3S5CJ61_9PLAT</name>
<evidence type="ECO:0000256" key="2">
    <source>
        <dbReference type="ARBA" id="ARBA00022771"/>
    </source>
</evidence>
<evidence type="ECO:0000256" key="3">
    <source>
        <dbReference type="ARBA" id="ARBA00022833"/>
    </source>
</evidence>
<dbReference type="SMART" id="SM00249">
    <property type="entry name" value="PHD"/>
    <property type="match status" value="1"/>
</dbReference>
<feature type="domain" description="ARID" evidence="7">
    <location>
        <begin position="58"/>
        <end position="148"/>
    </location>
</feature>
<accession>A0A3S5CJ61</accession>
<dbReference type="SUPFAM" id="SSF46774">
    <property type="entry name" value="ARID-like"/>
    <property type="match status" value="1"/>
</dbReference>
<dbReference type="GO" id="GO:0006355">
    <property type="term" value="P:regulation of DNA-templated transcription"/>
    <property type="evidence" value="ECO:0007669"/>
    <property type="project" value="TreeGrafter"/>
</dbReference>
<evidence type="ECO:0000259" key="7">
    <source>
        <dbReference type="PROSITE" id="PS51011"/>
    </source>
</evidence>
<evidence type="ECO:0000259" key="6">
    <source>
        <dbReference type="PROSITE" id="PS50016"/>
    </source>
</evidence>
<feature type="domain" description="PHD-type" evidence="6">
    <location>
        <begin position="199"/>
        <end position="251"/>
    </location>
</feature>
<evidence type="ECO:0000256" key="5">
    <source>
        <dbReference type="PROSITE-ProRule" id="PRU00146"/>
    </source>
</evidence>
<dbReference type="OrthoDB" id="1678912at2759"/>
<dbReference type="PROSITE" id="PS51183">
    <property type="entry name" value="JMJN"/>
    <property type="match status" value="1"/>
</dbReference>
<dbReference type="GO" id="GO:0000785">
    <property type="term" value="C:chromatin"/>
    <property type="evidence" value="ECO:0007669"/>
    <property type="project" value="TreeGrafter"/>
</dbReference>
<dbReference type="EMBL" id="CAAALY010014999">
    <property type="protein sequence ID" value="VEL12517.1"/>
    <property type="molecule type" value="Genomic_DNA"/>
</dbReference>
<protein>
    <submittedName>
        <fullName evidence="9">Uncharacterized protein</fullName>
    </submittedName>
</protein>
<dbReference type="SMART" id="SM00501">
    <property type="entry name" value="BRIGHT"/>
    <property type="match status" value="1"/>
</dbReference>
<dbReference type="PROSITE" id="PS50016">
    <property type="entry name" value="ZF_PHD_2"/>
    <property type="match status" value="1"/>
</dbReference>
<evidence type="ECO:0000256" key="1">
    <source>
        <dbReference type="ARBA" id="ARBA00022723"/>
    </source>
</evidence>
<dbReference type="GO" id="GO:0008270">
    <property type="term" value="F:zinc ion binding"/>
    <property type="evidence" value="ECO:0007669"/>
    <property type="project" value="UniProtKB-KW"/>
</dbReference>
<dbReference type="Pfam" id="PF00628">
    <property type="entry name" value="PHD"/>
    <property type="match status" value="1"/>
</dbReference>
<evidence type="ECO:0000256" key="4">
    <source>
        <dbReference type="ARBA" id="ARBA00023004"/>
    </source>
</evidence>
<dbReference type="GO" id="GO:0034647">
    <property type="term" value="F:histone H3K4me/H3K4me2/H3K4me3 demethylase activity"/>
    <property type="evidence" value="ECO:0007669"/>
    <property type="project" value="TreeGrafter"/>
</dbReference>
<proteinExistence type="predicted"/>
<dbReference type="InterPro" id="IPR036431">
    <property type="entry name" value="ARID_dom_sf"/>
</dbReference>
<evidence type="ECO:0000259" key="8">
    <source>
        <dbReference type="PROSITE" id="PS51183"/>
    </source>
</evidence>
<dbReference type="PANTHER" id="PTHR10694:SF33">
    <property type="entry name" value="LYSINE-SPECIFIC DEMETHYLASE 5"/>
    <property type="match status" value="1"/>
</dbReference>
<keyword evidence="1" id="KW-0479">Metal-binding</keyword>
<comment type="caution">
    <text evidence="9">The sequence shown here is derived from an EMBL/GenBank/DDBJ whole genome shotgun (WGS) entry which is preliminary data.</text>
</comment>
<dbReference type="InterPro" id="IPR003349">
    <property type="entry name" value="JmjN"/>
</dbReference>
<dbReference type="Pfam" id="PF02375">
    <property type="entry name" value="JmjN"/>
    <property type="match status" value="1"/>
</dbReference>
<dbReference type="SUPFAM" id="SSF57903">
    <property type="entry name" value="FYVE/PHD zinc finger"/>
    <property type="match status" value="1"/>
</dbReference>
<dbReference type="InterPro" id="IPR001606">
    <property type="entry name" value="ARID_dom"/>
</dbReference>
<feature type="domain" description="JmjN" evidence="8">
    <location>
        <begin position="13"/>
        <end position="54"/>
    </location>
</feature>
<dbReference type="InterPro" id="IPR019786">
    <property type="entry name" value="Zinc_finger_PHD-type_CS"/>
</dbReference>
<keyword evidence="10" id="KW-1185">Reference proteome</keyword>
<dbReference type="SMART" id="SM00545">
    <property type="entry name" value="JmjN"/>
    <property type="match status" value="1"/>
</dbReference>
<dbReference type="InterPro" id="IPR001965">
    <property type="entry name" value="Znf_PHD"/>
</dbReference>
<dbReference type="GO" id="GO:0003677">
    <property type="term" value="F:DNA binding"/>
    <property type="evidence" value="ECO:0007669"/>
    <property type="project" value="InterPro"/>
</dbReference>
<dbReference type="Gene3D" id="3.30.40.10">
    <property type="entry name" value="Zinc/RING finger domain, C3HC4 (zinc finger)"/>
    <property type="match status" value="1"/>
</dbReference>
<dbReference type="InterPro" id="IPR013083">
    <property type="entry name" value="Znf_RING/FYVE/PHD"/>
</dbReference>
<dbReference type="SMART" id="SM01014">
    <property type="entry name" value="ARID"/>
    <property type="match status" value="1"/>
</dbReference>
<dbReference type="CDD" id="cd16100">
    <property type="entry name" value="ARID"/>
    <property type="match status" value="1"/>
</dbReference>
<dbReference type="PROSITE" id="PS01359">
    <property type="entry name" value="ZF_PHD_1"/>
    <property type="match status" value="1"/>
</dbReference>
<dbReference type="AlphaFoldDB" id="A0A3S5CJ61"/>
<dbReference type="Pfam" id="PF01388">
    <property type="entry name" value="ARID"/>
    <property type="match status" value="1"/>
</dbReference>
<evidence type="ECO:0000313" key="9">
    <source>
        <dbReference type="EMBL" id="VEL12517.1"/>
    </source>
</evidence>
<keyword evidence="2 5" id="KW-0863">Zinc-finger</keyword>
<keyword evidence="3" id="KW-0862">Zinc</keyword>
<dbReference type="Proteomes" id="UP000784294">
    <property type="component" value="Unassembled WGS sequence"/>
</dbReference>
<evidence type="ECO:0000313" key="10">
    <source>
        <dbReference type="Proteomes" id="UP000784294"/>
    </source>
</evidence>
<keyword evidence="4" id="KW-0408">Iron</keyword>
<dbReference type="CDD" id="cd15543">
    <property type="entry name" value="PHD_RSF1"/>
    <property type="match status" value="1"/>
</dbReference>
<dbReference type="PROSITE" id="PS51011">
    <property type="entry name" value="ARID"/>
    <property type="match status" value="1"/>
</dbReference>